<dbReference type="AlphaFoldDB" id="A0A1Z1FA15"/>
<dbReference type="RefSeq" id="WP_066843329.1">
    <property type="nucleotide sequence ID" value="NZ_CP019602.1"/>
</dbReference>
<dbReference type="PANTHER" id="PTHR16128">
    <property type="entry name" value="FAD/NAD(P)-BINDING OXIDOREDUCTASE FAMILY PROTEIN"/>
    <property type="match status" value="1"/>
</dbReference>
<keyword evidence="3" id="KW-1185">Reference proteome</keyword>
<reference evidence="2 3" key="1">
    <citation type="submission" date="2017-01" db="EMBL/GenBank/DDBJ databases">
        <title>Complete genome sequence of esterase-producing bacterium Croceicoccus marinus E4A9.</title>
        <authorList>
            <person name="Wu Y.-H."/>
            <person name="Cheng H."/>
            <person name="Xu L."/>
            <person name="Huo Y.-Y."/>
            <person name="Wang C.-S."/>
            <person name="Xu X.-W."/>
        </authorList>
    </citation>
    <scope>NUCLEOTIDE SEQUENCE [LARGE SCALE GENOMIC DNA]</scope>
    <source>
        <strain evidence="2 3">E4A9</strain>
    </source>
</reference>
<protein>
    <submittedName>
        <fullName evidence="2">Deoxyribodipyrimidine photolyase</fullName>
    </submittedName>
</protein>
<dbReference type="InterPro" id="IPR002937">
    <property type="entry name" value="Amino_oxidase"/>
</dbReference>
<evidence type="ECO:0000259" key="1">
    <source>
        <dbReference type="Pfam" id="PF01593"/>
    </source>
</evidence>
<evidence type="ECO:0000313" key="2">
    <source>
        <dbReference type="EMBL" id="ARU15592.1"/>
    </source>
</evidence>
<dbReference type="SUPFAM" id="SSF51905">
    <property type="entry name" value="FAD/NAD(P)-binding domain"/>
    <property type="match status" value="1"/>
</dbReference>
<name>A0A1Z1FA15_9SPHN</name>
<feature type="domain" description="Amine oxidase" evidence="1">
    <location>
        <begin position="93"/>
        <end position="268"/>
    </location>
</feature>
<dbReference type="GO" id="GO:0016829">
    <property type="term" value="F:lyase activity"/>
    <property type="evidence" value="ECO:0007669"/>
    <property type="project" value="UniProtKB-KW"/>
</dbReference>
<dbReference type="Proteomes" id="UP000195807">
    <property type="component" value="Chromosome"/>
</dbReference>
<dbReference type="KEGG" id="cman:A9D14_04600"/>
<dbReference type="Pfam" id="PF01593">
    <property type="entry name" value="Amino_oxidase"/>
    <property type="match status" value="1"/>
</dbReference>
<accession>A0A1Z1FA15</accession>
<dbReference type="GO" id="GO:0016491">
    <property type="term" value="F:oxidoreductase activity"/>
    <property type="evidence" value="ECO:0007669"/>
    <property type="project" value="InterPro"/>
</dbReference>
<dbReference type="Pfam" id="PF13450">
    <property type="entry name" value="NAD_binding_8"/>
    <property type="match status" value="1"/>
</dbReference>
<dbReference type="PROSITE" id="PS51257">
    <property type="entry name" value="PROKAR_LIPOPROTEIN"/>
    <property type="match status" value="1"/>
</dbReference>
<proteinExistence type="predicted"/>
<sequence>MKVGIVGAGIAGLACADRLAEQGWQVRLFDKGRGPGGRMSTRRLATGDGDASFDHGAQYLTARDPRFCKAVADWQARGIVAPWPAAGKDALVGVPAMNAVVRDMAERHDVTFGAAVRAVEHQSNGWHLHLAGSAAGPFDILILAIPAEQAGPFLSLHDFALGRAALRERSLPCWTAMLAFDRPLPIAADALRSAGIIGWAARNNAKPGRSGPESWVLHANPEWSQRHCEDEGDSVLERMLAAFADEFDVELPAPTASAIHRWRFARTPGTGDAILWNGDKLLGACGDWLLGPRVECAWLSGDMLGARIVSSITGDHKVESAA</sequence>
<dbReference type="Gene3D" id="3.90.660.10">
    <property type="match status" value="1"/>
</dbReference>
<dbReference type="OrthoDB" id="5792777at2"/>
<dbReference type="PANTHER" id="PTHR16128:SF5">
    <property type="entry name" value="FAD_NAD(P)-BINDING OXIDOREDUCTASE FAMILY PROTEIN"/>
    <property type="match status" value="1"/>
</dbReference>
<organism evidence="2 3">
    <name type="scientific">Croceicoccus marinus</name>
    <dbReference type="NCBI Taxonomy" id="450378"/>
    <lineage>
        <taxon>Bacteria</taxon>
        <taxon>Pseudomonadati</taxon>
        <taxon>Pseudomonadota</taxon>
        <taxon>Alphaproteobacteria</taxon>
        <taxon>Sphingomonadales</taxon>
        <taxon>Erythrobacteraceae</taxon>
        <taxon>Croceicoccus</taxon>
    </lineage>
</organism>
<evidence type="ECO:0000313" key="3">
    <source>
        <dbReference type="Proteomes" id="UP000195807"/>
    </source>
</evidence>
<dbReference type="Gene3D" id="3.50.50.60">
    <property type="entry name" value="FAD/NAD(P)-binding domain"/>
    <property type="match status" value="1"/>
</dbReference>
<dbReference type="STRING" id="450378.GCA_001661675_00921"/>
<dbReference type="InterPro" id="IPR036188">
    <property type="entry name" value="FAD/NAD-bd_sf"/>
</dbReference>
<keyword evidence="2" id="KW-0456">Lyase</keyword>
<dbReference type="EMBL" id="CP019602">
    <property type="protein sequence ID" value="ARU15592.1"/>
    <property type="molecule type" value="Genomic_DNA"/>
</dbReference>
<gene>
    <name evidence="2" type="ORF">A9D14_04600</name>
</gene>
<dbReference type="PRINTS" id="PR00419">
    <property type="entry name" value="ADXRDTASE"/>
</dbReference>